<dbReference type="PANTHER" id="PTHR39596">
    <property type="match status" value="1"/>
</dbReference>
<reference evidence="2 3" key="1">
    <citation type="submission" date="2016-10" db="EMBL/GenBank/DDBJ databases">
        <title>Genome sequence of the basidiomycete white-rot fungus Trametes pubescens.</title>
        <authorList>
            <person name="Makela M.R."/>
            <person name="Granchi Z."/>
            <person name="Peng M."/>
            <person name="De Vries R.P."/>
            <person name="Grigoriev I."/>
            <person name="Riley R."/>
            <person name="Hilden K."/>
        </authorList>
    </citation>
    <scope>NUCLEOTIDE SEQUENCE [LARGE SCALE GENOMIC DNA]</scope>
    <source>
        <strain evidence="2 3">FBCC735</strain>
    </source>
</reference>
<dbReference type="OrthoDB" id="2426273at2759"/>
<keyword evidence="3" id="KW-1185">Reference proteome</keyword>
<accession>A0A1M2VXI2</accession>
<evidence type="ECO:0000256" key="1">
    <source>
        <dbReference type="SAM" id="MobiDB-lite"/>
    </source>
</evidence>
<gene>
    <name evidence="2" type="ORF">TRAPUB_11096</name>
</gene>
<evidence type="ECO:0000313" key="3">
    <source>
        <dbReference type="Proteomes" id="UP000184267"/>
    </source>
</evidence>
<dbReference type="AlphaFoldDB" id="A0A1M2VXI2"/>
<organism evidence="2 3">
    <name type="scientific">Trametes pubescens</name>
    <name type="common">White-rot fungus</name>
    <dbReference type="NCBI Taxonomy" id="154538"/>
    <lineage>
        <taxon>Eukaryota</taxon>
        <taxon>Fungi</taxon>
        <taxon>Dikarya</taxon>
        <taxon>Basidiomycota</taxon>
        <taxon>Agaricomycotina</taxon>
        <taxon>Agaricomycetes</taxon>
        <taxon>Polyporales</taxon>
        <taxon>Polyporaceae</taxon>
        <taxon>Trametes</taxon>
    </lineage>
</organism>
<evidence type="ECO:0000313" key="2">
    <source>
        <dbReference type="EMBL" id="OJT12321.1"/>
    </source>
</evidence>
<name>A0A1M2VXI2_TRAPU</name>
<dbReference type="EMBL" id="MNAD01000493">
    <property type="protein sequence ID" value="OJT12321.1"/>
    <property type="molecule type" value="Genomic_DNA"/>
</dbReference>
<dbReference type="PANTHER" id="PTHR39596:SF2">
    <property type="entry name" value="HET DOMAIN PROTEIN (AFU_ORTHOLOGUE AFUA_1G17550)-RELATED"/>
    <property type="match status" value="1"/>
</dbReference>
<feature type="region of interest" description="Disordered" evidence="1">
    <location>
        <begin position="807"/>
        <end position="830"/>
    </location>
</feature>
<evidence type="ECO:0008006" key="4">
    <source>
        <dbReference type="Google" id="ProtNLM"/>
    </source>
</evidence>
<comment type="caution">
    <text evidence="2">The sequence shown here is derived from an EMBL/GenBank/DDBJ whole genome shotgun (WGS) entry which is preliminary data.</text>
</comment>
<sequence length="871" mass="97551">MEVVVHKLDPHYRLYEDCLTYLETEYPVDSLTCSLPRDILDQPGLAHLHPSFGTLVNLLADRYPKPDLDNPPPGGLSVSFRRRSVIDFVLSEPPPFRTPTLSLNDLADEHSSAMRAARALVGSPMDIPWYEDLHDGYPFCSTLSAYTKIRRDGAIQSLRDDAWLWVSAMTFGVLEAVTRARLPEFMFVVPGPSEGGTVLSGTRILQFMVHWPHHMHHHRDTHDTDAHLEHGRDVARLLSRALNALDEEKWQNASAFFRAGYRTDEVTDMVCAVALTVAPLCAVAHNVWETLPEMDRLLERSRDKLRSYYTATLGSCEERMYRAGWCPNTVSHQFMSTLWGLSIVSNLVRLPPYIRSRPDEHKECTQEKCVFYTINTSTYKPRHVDPSCHCENIKPSLKDVIALLSIKDPRVPVVVYDGKELHVQPADTAPYVAISHVWADGMGSITEDGLPTCIVKRIAGLVQRLLPDTGAFWMDSLCVPGVRELKTRAIKLMSHTYRDSAKVLVIDDCIRSQCSERKTWEENLFRIATSGWVRRVWTLQEGLLARDLYFEFVEGPVNVEQRLGLLPSDSDDAANNAPVGADDSLSFLDPHSCPSHVPVLAHRARHRDCTHHLPLDDILRLLRLRTTTNPEDETIAISTLLPIDVDKLLKVDPKPRKTLAQRRVRKFLLLLGDVSKAFPTQITPCLELPGFSWAPRTLVSSLEGAPITSGTGVCTADGLTAEYHVAEFEKPVVIPAECRDGRKEEFSILLSQRASMATYWLRLYVGVGNKAAPRIDALLFLQGDLADTRTTVACAAVCRTGEAHVKPRNEVDEDREGSGQEATGAAEKQKLQSFSHVAPGRLHRMALHPDKFVPDDMSVLGELCQSMVLLT</sequence>
<dbReference type="STRING" id="154538.A0A1M2VXI2"/>
<proteinExistence type="predicted"/>
<dbReference type="Proteomes" id="UP000184267">
    <property type="component" value="Unassembled WGS sequence"/>
</dbReference>
<protein>
    <recommendedName>
        <fullName evidence="4">Heterokaryon incompatibility domain-containing protein</fullName>
    </recommendedName>
</protein>